<dbReference type="InterPro" id="IPR002467">
    <property type="entry name" value="Pept_M24A_MAP1"/>
</dbReference>
<feature type="binding site" evidence="6">
    <location>
        <position position="174"/>
    </location>
    <ligand>
        <name>a divalent metal cation</name>
        <dbReference type="ChEBI" id="CHEBI:60240"/>
        <label>2</label>
        <note>catalytic</note>
    </ligand>
</feature>
<proteinExistence type="inferred from homology"/>
<accession>A0A2H0UQT7</accession>
<evidence type="ECO:0000313" key="10">
    <source>
        <dbReference type="Proteomes" id="UP000229615"/>
    </source>
</evidence>
<dbReference type="AlphaFoldDB" id="A0A2H0UQT7"/>
<keyword evidence="5 6" id="KW-0378">Hydrolase</keyword>
<feature type="binding site" evidence="6">
    <location>
        <position position="207"/>
    </location>
    <ligand>
        <name>a divalent metal cation</name>
        <dbReference type="ChEBI" id="CHEBI:60240"/>
        <label>2</label>
        <note>catalytic</note>
    </ligand>
</feature>
<dbReference type="GO" id="GO:0046872">
    <property type="term" value="F:metal ion binding"/>
    <property type="evidence" value="ECO:0007669"/>
    <property type="project" value="UniProtKB-UniRule"/>
</dbReference>
<evidence type="ECO:0000256" key="1">
    <source>
        <dbReference type="ARBA" id="ARBA00002521"/>
    </source>
</evidence>
<protein>
    <recommendedName>
        <fullName evidence="6 7">Methionine aminopeptidase</fullName>
        <shortName evidence="6">MAP</shortName>
        <shortName evidence="6">MetAP</shortName>
        <ecNumber evidence="6 7">3.4.11.18</ecNumber>
    </recommendedName>
    <alternativeName>
        <fullName evidence="6">Peptidase M</fullName>
    </alternativeName>
</protein>
<feature type="binding site" evidence="6">
    <location>
        <position position="83"/>
    </location>
    <ligand>
        <name>substrate</name>
    </ligand>
</feature>
<reference evidence="10" key="1">
    <citation type="submission" date="2017-09" db="EMBL/GenBank/DDBJ databases">
        <title>Depth-based differentiation of microbial function through sediment-hosted aquifers and enrichment of novel symbionts in the deep terrestrial subsurface.</title>
        <authorList>
            <person name="Probst A.J."/>
            <person name="Ladd B."/>
            <person name="Jarett J.K."/>
            <person name="Geller-Mcgrath D.E."/>
            <person name="Sieber C.M.K."/>
            <person name="Emerson J.B."/>
            <person name="Anantharaman K."/>
            <person name="Thomas B.C."/>
            <person name="Malmstrom R."/>
            <person name="Stieglmeier M."/>
            <person name="Klingl A."/>
            <person name="Woyke T."/>
            <person name="Ryan C.M."/>
            <person name="Banfield J.F."/>
        </authorList>
    </citation>
    <scope>NUCLEOTIDE SEQUENCE [LARGE SCALE GENOMIC DNA]</scope>
</reference>
<dbReference type="CDD" id="cd01086">
    <property type="entry name" value="MetAP1"/>
    <property type="match status" value="1"/>
</dbReference>
<sequence length="255" mass="26889">MGTIKTKEQIELMRAAGRVWASVMDLLAENVRPGVSLKDLDEIARGSIEKAGMHPSFLGYKPAWANESYPASICTSVNDVVVHGVPDDYELSDGDLLSIDMGVENQGWHCDAARSFAVGNVDKKIHNLMNVTRLALDAGIAAAKPGNRLGDIGHAIESVILEHGMYVVDSLTGHGIGNKLHEGPTVFNFGDAGTGAELVAGICLAIEPMVAIGTGKIVERRDGAFLTKDGSLAAHFEDTIVITPSGAEVITASSL</sequence>
<name>A0A2H0UQT7_9BACT</name>
<keyword evidence="3 6" id="KW-0645">Protease</keyword>
<dbReference type="GO" id="GO:0070006">
    <property type="term" value="F:metalloaminopeptidase activity"/>
    <property type="evidence" value="ECO:0007669"/>
    <property type="project" value="UniProtKB-UniRule"/>
</dbReference>
<evidence type="ECO:0000256" key="3">
    <source>
        <dbReference type="ARBA" id="ARBA00022670"/>
    </source>
</evidence>
<evidence type="ECO:0000256" key="5">
    <source>
        <dbReference type="ARBA" id="ARBA00022801"/>
    </source>
</evidence>
<comment type="cofactor">
    <cofactor evidence="6">
        <name>Co(2+)</name>
        <dbReference type="ChEBI" id="CHEBI:48828"/>
    </cofactor>
    <cofactor evidence="6">
        <name>Zn(2+)</name>
        <dbReference type="ChEBI" id="CHEBI:29105"/>
    </cofactor>
    <cofactor evidence="6">
        <name>Mn(2+)</name>
        <dbReference type="ChEBI" id="CHEBI:29035"/>
    </cofactor>
    <cofactor evidence="6">
        <name>Fe(2+)</name>
        <dbReference type="ChEBI" id="CHEBI:29033"/>
    </cofactor>
    <text evidence="6">Binds 2 divalent metal cations per subunit. Has a high-affinity and a low affinity metal-binding site. The true nature of the physiological cofactor is under debate. The enzyme is active with cobalt, zinc, manganese or divalent iron ions. Most likely, methionine aminopeptidases function as mononuclear Fe(2+)-metalloproteases under physiological conditions, and the catalytically relevant metal-binding site has been assigned to the histidine-containing high-affinity site.</text>
</comment>
<comment type="similarity">
    <text evidence="6">Belongs to the peptidase M24A family. Methionine aminopeptidase type 1 subfamily.</text>
</comment>
<dbReference type="HAMAP" id="MF_01974">
    <property type="entry name" value="MetAP_1"/>
    <property type="match status" value="1"/>
</dbReference>
<keyword evidence="2 6" id="KW-0031">Aminopeptidase</keyword>
<dbReference type="InterPro" id="IPR036005">
    <property type="entry name" value="Creatinase/aminopeptidase-like"/>
</dbReference>
<dbReference type="EMBL" id="PFBB01000008">
    <property type="protein sequence ID" value="PIR88731.1"/>
    <property type="molecule type" value="Genomic_DNA"/>
</dbReference>
<dbReference type="EC" id="3.4.11.18" evidence="6 7"/>
<dbReference type="PRINTS" id="PR00599">
    <property type="entry name" value="MAPEPTIDASE"/>
</dbReference>
<feature type="binding site" evidence="6">
    <location>
        <position position="111"/>
    </location>
    <ligand>
        <name>a divalent metal cation</name>
        <dbReference type="ChEBI" id="CHEBI:60240"/>
        <label>2</label>
        <note>catalytic</note>
    </ligand>
</feature>
<evidence type="ECO:0000256" key="4">
    <source>
        <dbReference type="ARBA" id="ARBA00022723"/>
    </source>
</evidence>
<comment type="caution">
    <text evidence="9">The sequence shown here is derived from an EMBL/GenBank/DDBJ whole genome shotgun (WGS) entry which is preliminary data.</text>
</comment>
<evidence type="ECO:0000256" key="2">
    <source>
        <dbReference type="ARBA" id="ARBA00022438"/>
    </source>
</evidence>
<feature type="binding site" evidence="6">
    <location>
        <position position="237"/>
    </location>
    <ligand>
        <name>a divalent metal cation</name>
        <dbReference type="ChEBI" id="CHEBI:60240"/>
        <label>2</label>
        <note>catalytic</note>
    </ligand>
</feature>
<gene>
    <name evidence="6 9" type="primary">map</name>
    <name evidence="9" type="ORF">COU09_00670</name>
</gene>
<organism evidence="9 10">
    <name type="scientific">Candidatus Harrisonbacteria bacterium CG10_big_fil_rev_8_21_14_0_10_44_23</name>
    <dbReference type="NCBI Taxonomy" id="1974585"/>
    <lineage>
        <taxon>Bacteria</taxon>
        <taxon>Candidatus Harrisoniibacteriota</taxon>
    </lineage>
</organism>
<comment type="subunit">
    <text evidence="6">Monomer.</text>
</comment>
<dbReference type="GO" id="GO:0006508">
    <property type="term" value="P:proteolysis"/>
    <property type="evidence" value="ECO:0007669"/>
    <property type="project" value="UniProtKB-KW"/>
</dbReference>
<dbReference type="Pfam" id="PF00557">
    <property type="entry name" value="Peptidase_M24"/>
    <property type="match status" value="1"/>
</dbReference>
<evidence type="ECO:0000256" key="7">
    <source>
        <dbReference type="RuleBase" id="RU003653"/>
    </source>
</evidence>
<feature type="domain" description="Peptidase M24" evidence="8">
    <location>
        <begin position="11"/>
        <end position="243"/>
    </location>
</feature>
<dbReference type="GO" id="GO:0004239">
    <property type="term" value="F:initiator methionyl aminopeptidase activity"/>
    <property type="evidence" value="ECO:0007669"/>
    <property type="project" value="UniProtKB-UniRule"/>
</dbReference>
<dbReference type="InterPro" id="IPR001714">
    <property type="entry name" value="Pept_M24_MAP"/>
</dbReference>
<dbReference type="InterPro" id="IPR000994">
    <property type="entry name" value="Pept_M24"/>
</dbReference>
<dbReference type="GO" id="GO:0005829">
    <property type="term" value="C:cytosol"/>
    <property type="evidence" value="ECO:0007669"/>
    <property type="project" value="TreeGrafter"/>
</dbReference>
<dbReference type="SUPFAM" id="SSF55920">
    <property type="entry name" value="Creatinase/aminopeptidase"/>
    <property type="match status" value="1"/>
</dbReference>
<feature type="binding site" evidence="6">
    <location>
        <position position="237"/>
    </location>
    <ligand>
        <name>a divalent metal cation</name>
        <dbReference type="ChEBI" id="CHEBI:60240"/>
        <label>1</label>
    </ligand>
</feature>
<feature type="binding site" evidence="6">
    <location>
        <position position="100"/>
    </location>
    <ligand>
        <name>a divalent metal cation</name>
        <dbReference type="ChEBI" id="CHEBI:60240"/>
        <label>1</label>
    </ligand>
</feature>
<comment type="catalytic activity">
    <reaction evidence="6 7">
        <text>Release of N-terminal amino acids, preferentially methionine, from peptides and arylamides.</text>
        <dbReference type="EC" id="3.4.11.18"/>
    </reaction>
</comment>
<feature type="binding site" evidence="6">
    <location>
        <position position="111"/>
    </location>
    <ligand>
        <name>a divalent metal cation</name>
        <dbReference type="ChEBI" id="CHEBI:60240"/>
        <label>1</label>
    </ligand>
</feature>
<feature type="binding site" evidence="6">
    <location>
        <position position="181"/>
    </location>
    <ligand>
        <name>substrate</name>
    </ligand>
</feature>
<dbReference type="PANTHER" id="PTHR43330">
    <property type="entry name" value="METHIONINE AMINOPEPTIDASE"/>
    <property type="match status" value="1"/>
</dbReference>
<comment type="function">
    <text evidence="1 6">Removes the N-terminal methionine from nascent proteins. The N-terminal methionine is often cleaved when the second residue in the primary sequence is small and uncharged (Met-Ala-, Cys, Gly, Pro, Ser, Thr, or Val). Requires deformylation of the N(alpha)-formylated initiator methionine before it can be hydrolyzed.</text>
</comment>
<evidence type="ECO:0000256" key="6">
    <source>
        <dbReference type="HAMAP-Rule" id="MF_01974"/>
    </source>
</evidence>
<dbReference type="Proteomes" id="UP000229615">
    <property type="component" value="Unassembled WGS sequence"/>
</dbReference>
<dbReference type="Gene3D" id="3.90.230.10">
    <property type="entry name" value="Creatinase/methionine aminopeptidase superfamily"/>
    <property type="match status" value="1"/>
</dbReference>
<dbReference type="PANTHER" id="PTHR43330:SF27">
    <property type="entry name" value="METHIONINE AMINOPEPTIDASE"/>
    <property type="match status" value="1"/>
</dbReference>
<evidence type="ECO:0000313" key="9">
    <source>
        <dbReference type="EMBL" id="PIR88731.1"/>
    </source>
</evidence>
<dbReference type="NCBIfam" id="TIGR00500">
    <property type="entry name" value="met_pdase_I"/>
    <property type="match status" value="1"/>
</dbReference>
<keyword evidence="4 6" id="KW-0479">Metal-binding</keyword>
<evidence type="ECO:0000259" key="8">
    <source>
        <dbReference type="Pfam" id="PF00557"/>
    </source>
</evidence>